<keyword evidence="5 10" id="KW-0479">Metal-binding</keyword>
<evidence type="ECO:0000256" key="2">
    <source>
        <dbReference type="ARBA" id="ARBA00007579"/>
    </source>
</evidence>
<dbReference type="OrthoDB" id="9809458at2"/>
<dbReference type="NCBIfam" id="NF002995">
    <property type="entry name" value="PRK03759.1"/>
    <property type="match status" value="1"/>
</dbReference>
<comment type="similarity">
    <text evidence="2 10">Belongs to the IPP isomerase type 1 family.</text>
</comment>
<keyword evidence="7 10" id="KW-0464">Manganese</keyword>
<keyword evidence="6 10" id="KW-0460">Magnesium</keyword>
<keyword evidence="4 10" id="KW-0963">Cytoplasm</keyword>
<reference evidence="13 14" key="1">
    <citation type="submission" date="2016-06" db="EMBL/GenBank/DDBJ databases">
        <title>Complete genome sequence of a deep-branching marine Gamma Proteobacterium Woeseia oceani type strain XK5.</title>
        <authorList>
            <person name="Mu D."/>
            <person name="Du Z."/>
        </authorList>
    </citation>
    <scope>NUCLEOTIDE SEQUENCE [LARGE SCALE GENOMIC DNA]</scope>
    <source>
        <strain evidence="13 14">XK5</strain>
    </source>
</reference>
<dbReference type="CDD" id="cd02885">
    <property type="entry name" value="NUDIX_IPP_Isomerase"/>
    <property type="match status" value="1"/>
</dbReference>
<evidence type="ECO:0000256" key="3">
    <source>
        <dbReference type="ARBA" id="ARBA00012057"/>
    </source>
</evidence>
<keyword evidence="14" id="KW-1185">Reference proteome</keyword>
<dbReference type="UniPathway" id="UPA00059">
    <property type="reaction ID" value="UER00104"/>
</dbReference>
<evidence type="ECO:0000256" key="7">
    <source>
        <dbReference type="ARBA" id="ARBA00023211"/>
    </source>
</evidence>
<feature type="binding site" evidence="10">
    <location>
        <position position="80"/>
    </location>
    <ligand>
        <name>Mn(2+)</name>
        <dbReference type="ChEBI" id="CHEBI:29035"/>
    </ligand>
</feature>
<dbReference type="PANTHER" id="PTHR10885:SF0">
    <property type="entry name" value="ISOPENTENYL-DIPHOSPHATE DELTA-ISOMERASE"/>
    <property type="match status" value="1"/>
</dbReference>
<evidence type="ECO:0000259" key="12">
    <source>
        <dbReference type="PROSITE" id="PS51462"/>
    </source>
</evidence>
<evidence type="ECO:0000256" key="11">
    <source>
        <dbReference type="PIRSR" id="PIRSR018427-1"/>
    </source>
</evidence>
<name>A0A193LCT9_9GAMM</name>
<gene>
    <name evidence="10" type="primary">idi</name>
    <name evidence="13" type="ORF">BA177_02290</name>
</gene>
<dbReference type="NCBIfam" id="TIGR02150">
    <property type="entry name" value="IPP_isom_1"/>
    <property type="match status" value="1"/>
</dbReference>
<dbReference type="STRING" id="1548547.BA177_02290"/>
<evidence type="ECO:0000256" key="6">
    <source>
        <dbReference type="ARBA" id="ARBA00022842"/>
    </source>
</evidence>
<feature type="domain" description="Nudix hydrolase" evidence="12">
    <location>
        <begin position="41"/>
        <end position="173"/>
    </location>
</feature>
<dbReference type="PANTHER" id="PTHR10885">
    <property type="entry name" value="ISOPENTENYL-DIPHOSPHATE DELTA-ISOMERASE"/>
    <property type="match status" value="1"/>
</dbReference>
<dbReference type="EC" id="5.3.3.2" evidence="3 10"/>
<dbReference type="GO" id="GO:0046872">
    <property type="term" value="F:metal ion binding"/>
    <property type="evidence" value="ECO:0007669"/>
    <property type="project" value="UniProtKB-KW"/>
</dbReference>
<evidence type="ECO:0000313" key="14">
    <source>
        <dbReference type="Proteomes" id="UP000092695"/>
    </source>
</evidence>
<dbReference type="PIRSF" id="PIRSF018427">
    <property type="entry name" value="Isopntndiph_ism"/>
    <property type="match status" value="1"/>
</dbReference>
<dbReference type="InterPro" id="IPR056375">
    <property type="entry name" value="Idi_bact"/>
</dbReference>
<dbReference type="GO" id="GO:0005737">
    <property type="term" value="C:cytoplasm"/>
    <property type="evidence" value="ECO:0007669"/>
    <property type="project" value="UniProtKB-SubCell"/>
</dbReference>
<dbReference type="SUPFAM" id="SSF55811">
    <property type="entry name" value="Nudix"/>
    <property type="match status" value="1"/>
</dbReference>
<evidence type="ECO:0000256" key="10">
    <source>
        <dbReference type="HAMAP-Rule" id="MF_00202"/>
    </source>
</evidence>
<feature type="binding site" evidence="10">
    <location>
        <position position="98"/>
    </location>
    <ligand>
        <name>Mg(2+)</name>
        <dbReference type="ChEBI" id="CHEBI:18420"/>
    </ligand>
</feature>
<feature type="active site" evidence="10 11">
    <location>
        <position position="78"/>
    </location>
</feature>
<accession>A0A193LCT9</accession>
<dbReference type="Pfam" id="PF00293">
    <property type="entry name" value="NUDIX"/>
    <property type="match status" value="1"/>
</dbReference>
<evidence type="ECO:0000256" key="1">
    <source>
        <dbReference type="ARBA" id="ARBA00004826"/>
    </source>
</evidence>
<keyword evidence="9 10" id="KW-0413">Isomerase</keyword>
<proteinExistence type="inferred from homology"/>
<dbReference type="PROSITE" id="PS51462">
    <property type="entry name" value="NUDIX"/>
    <property type="match status" value="1"/>
</dbReference>
<comment type="subcellular location">
    <subcellularLocation>
        <location evidence="10">Cytoplasm</location>
    </subcellularLocation>
</comment>
<dbReference type="GO" id="GO:0008299">
    <property type="term" value="P:isoprenoid biosynthetic process"/>
    <property type="evidence" value="ECO:0007669"/>
    <property type="project" value="UniProtKB-UniRule"/>
</dbReference>
<comment type="function">
    <text evidence="10">Catalyzes the 1,3-allylic rearrangement of the homoallylic substrate isopentenyl (IPP) to its highly electrophilic allylic isomer, dimethylallyl diphosphate (DMAPP).</text>
</comment>
<evidence type="ECO:0000256" key="4">
    <source>
        <dbReference type="ARBA" id="ARBA00022490"/>
    </source>
</evidence>
<dbReference type="EMBL" id="CP016268">
    <property type="protein sequence ID" value="ANO50204.1"/>
    <property type="molecule type" value="Genomic_DNA"/>
</dbReference>
<comment type="catalytic activity">
    <reaction evidence="10">
        <text>isopentenyl diphosphate = dimethylallyl diphosphate</text>
        <dbReference type="Rhea" id="RHEA:23284"/>
        <dbReference type="ChEBI" id="CHEBI:57623"/>
        <dbReference type="ChEBI" id="CHEBI:128769"/>
        <dbReference type="EC" id="5.3.3.2"/>
    </reaction>
</comment>
<feature type="binding site" evidence="10">
    <location>
        <position position="123"/>
    </location>
    <ligand>
        <name>Mn(2+)</name>
        <dbReference type="ChEBI" id="CHEBI:29035"/>
    </ligand>
</feature>
<comment type="pathway">
    <text evidence="1 10">Isoprenoid biosynthesis; dimethylallyl diphosphate biosynthesis; dimethylallyl diphosphate from isopentenyl diphosphate: step 1/1.</text>
</comment>
<evidence type="ECO:0000256" key="5">
    <source>
        <dbReference type="ARBA" id="ARBA00022723"/>
    </source>
</evidence>
<dbReference type="GO" id="GO:0050992">
    <property type="term" value="P:dimethylallyl diphosphate biosynthetic process"/>
    <property type="evidence" value="ECO:0007669"/>
    <property type="project" value="UniProtKB-UniRule"/>
</dbReference>
<comment type="cofactor">
    <cofactor evidence="10">
        <name>Mg(2+)</name>
        <dbReference type="ChEBI" id="CHEBI:18420"/>
    </cofactor>
    <text evidence="10">Binds 1 Mg(2+) ion per subunit. The magnesium ion binds only when substrate is bound.</text>
</comment>
<feature type="active site" evidence="10 11">
    <location>
        <position position="125"/>
    </location>
</feature>
<evidence type="ECO:0000256" key="8">
    <source>
        <dbReference type="ARBA" id="ARBA00023229"/>
    </source>
</evidence>
<keyword evidence="8 10" id="KW-0414">Isoprene biosynthesis</keyword>
<organism evidence="13 14">
    <name type="scientific">Woeseia oceani</name>
    <dbReference type="NCBI Taxonomy" id="1548547"/>
    <lineage>
        <taxon>Bacteria</taxon>
        <taxon>Pseudomonadati</taxon>
        <taxon>Pseudomonadota</taxon>
        <taxon>Gammaproteobacteria</taxon>
        <taxon>Woeseiales</taxon>
        <taxon>Woeseiaceae</taxon>
        <taxon>Woeseia</taxon>
    </lineage>
</organism>
<feature type="binding site" evidence="10">
    <location>
        <position position="43"/>
    </location>
    <ligand>
        <name>Mn(2+)</name>
        <dbReference type="ChEBI" id="CHEBI:29035"/>
    </ligand>
</feature>
<dbReference type="GO" id="GO:0004452">
    <property type="term" value="F:isopentenyl-diphosphate delta-isomerase activity"/>
    <property type="evidence" value="ECO:0007669"/>
    <property type="project" value="UniProtKB-UniRule"/>
</dbReference>
<dbReference type="AlphaFoldDB" id="A0A193LCT9"/>
<dbReference type="Proteomes" id="UP000092695">
    <property type="component" value="Chromosome"/>
</dbReference>
<dbReference type="KEGG" id="woc:BA177_02290"/>
<dbReference type="RefSeq" id="WP_068612380.1">
    <property type="nucleotide sequence ID" value="NZ_CP016268.1"/>
</dbReference>
<dbReference type="Gene3D" id="3.90.79.10">
    <property type="entry name" value="Nucleoside Triphosphate Pyrophosphohydrolase"/>
    <property type="match status" value="1"/>
</dbReference>
<evidence type="ECO:0000313" key="13">
    <source>
        <dbReference type="EMBL" id="ANO50204.1"/>
    </source>
</evidence>
<feature type="binding site" evidence="10">
    <location>
        <position position="36"/>
    </location>
    <ligand>
        <name>Mn(2+)</name>
        <dbReference type="ChEBI" id="CHEBI:29035"/>
    </ligand>
</feature>
<comment type="cofactor">
    <cofactor evidence="10">
        <name>Mn(2+)</name>
        <dbReference type="ChEBI" id="CHEBI:29035"/>
    </cofactor>
    <text evidence="10">Binds 1 Mn(2+) ion per subunit.</text>
</comment>
<protein>
    <recommendedName>
        <fullName evidence="3 10">Isopentenyl-diphosphate Delta-isomerase</fullName>
        <shortName evidence="10">IPP isomerase</shortName>
        <ecNumber evidence="3 10">5.3.3.2</ecNumber>
    </recommendedName>
    <alternativeName>
        <fullName evidence="10">IPP:DMAPP isomerase</fullName>
    </alternativeName>
    <alternativeName>
        <fullName evidence="10">Isopentenyl pyrophosphate isomerase</fullName>
    </alternativeName>
</protein>
<evidence type="ECO:0000256" key="9">
    <source>
        <dbReference type="ARBA" id="ARBA00023235"/>
    </source>
</evidence>
<dbReference type="HAMAP" id="MF_00202">
    <property type="entry name" value="Idi"/>
    <property type="match status" value="1"/>
</dbReference>
<dbReference type="InterPro" id="IPR015797">
    <property type="entry name" value="NUDIX_hydrolase-like_dom_sf"/>
</dbReference>
<dbReference type="InterPro" id="IPR011876">
    <property type="entry name" value="IsopentenylPP_isomerase_typ1"/>
</dbReference>
<feature type="binding site" evidence="10">
    <location>
        <position position="125"/>
    </location>
    <ligand>
        <name>Mn(2+)</name>
        <dbReference type="ChEBI" id="CHEBI:29035"/>
    </ligand>
</feature>
<sequence length="193" mass="21593">MSSANAHAIVSSDSEELILVNEHDEETGSLSKLACHDGDGLLHRAFSVFLFNQKGELLVQQRAAGKRLWPGFWANSCCSHPRKGESMEIATQRRLQQELGVSAQVEYVYKFRYQAVYRDLGAEHELCWVYLGRCAGPPQPNSTEIAAVRYLSPAAIDAELANNADSLTPWFKLEWERLSTEFAAQLARYTSAL</sequence>
<dbReference type="InterPro" id="IPR000086">
    <property type="entry name" value="NUDIX_hydrolase_dom"/>
</dbReference>